<evidence type="ECO:0000313" key="1">
    <source>
        <dbReference type="EMBL" id="MCY1005676.1"/>
    </source>
</evidence>
<organism evidence="1 2">
    <name type="scientific">Nannocystis pusilla</name>
    <dbReference type="NCBI Taxonomy" id="889268"/>
    <lineage>
        <taxon>Bacteria</taxon>
        <taxon>Pseudomonadati</taxon>
        <taxon>Myxococcota</taxon>
        <taxon>Polyangia</taxon>
        <taxon>Nannocystales</taxon>
        <taxon>Nannocystaceae</taxon>
        <taxon>Nannocystis</taxon>
    </lineage>
</organism>
<dbReference type="PRINTS" id="PR00469">
    <property type="entry name" value="PNDRDTASEII"/>
</dbReference>
<proteinExistence type="predicted"/>
<dbReference type="EMBL" id="JAPNKE010000002">
    <property type="protein sequence ID" value="MCY1005676.1"/>
    <property type="molecule type" value="Genomic_DNA"/>
</dbReference>
<dbReference type="Gene3D" id="3.50.50.60">
    <property type="entry name" value="FAD/NAD(P)-binding domain"/>
    <property type="match status" value="2"/>
</dbReference>
<dbReference type="InterPro" id="IPR036188">
    <property type="entry name" value="FAD/NAD-bd_sf"/>
</dbReference>
<gene>
    <name evidence="1" type="ORF">OV079_08875</name>
</gene>
<protein>
    <submittedName>
        <fullName evidence="1">NAD(P)/FAD-dependent oxidoreductase</fullName>
    </submittedName>
</protein>
<dbReference type="Pfam" id="PF13738">
    <property type="entry name" value="Pyr_redox_3"/>
    <property type="match status" value="1"/>
</dbReference>
<name>A0A9X3ERZ8_9BACT</name>
<dbReference type="RefSeq" id="WP_267767432.1">
    <property type="nucleotide sequence ID" value="NZ_JAPNKE010000002.1"/>
</dbReference>
<reference evidence="1" key="1">
    <citation type="submission" date="2022-11" db="EMBL/GenBank/DDBJ databases">
        <title>Minimal conservation of predation-associated metabolite biosynthetic gene clusters underscores biosynthetic potential of Myxococcota including descriptions for ten novel species: Archangium lansinium sp. nov., Myxococcus landrumus sp. nov., Nannocystis bai.</title>
        <authorList>
            <person name="Ahearne A."/>
            <person name="Stevens C."/>
            <person name="Phillips K."/>
        </authorList>
    </citation>
    <scope>NUCLEOTIDE SEQUENCE</scope>
    <source>
        <strain evidence="1">Na p29</strain>
    </source>
</reference>
<dbReference type="PANTHER" id="PTHR42877">
    <property type="entry name" value="L-ORNITHINE N(5)-MONOOXYGENASE-RELATED"/>
    <property type="match status" value="1"/>
</dbReference>
<dbReference type="SUPFAM" id="SSF51905">
    <property type="entry name" value="FAD/NAD(P)-binding domain"/>
    <property type="match status" value="1"/>
</dbReference>
<dbReference type="Proteomes" id="UP001150924">
    <property type="component" value="Unassembled WGS sequence"/>
</dbReference>
<evidence type="ECO:0000313" key="2">
    <source>
        <dbReference type="Proteomes" id="UP001150924"/>
    </source>
</evidence>
<sequence length="491" mass="55173">MSDSTASAPRDVDVVIVGAGFSGLCMAIQLRRVGITDFVVLEKAGRVGGTWRDNTYPGAACDIPSHLYSFSFEQNPDWTRAFPLQSEIQQYLERCADKYDVRRHIRFGAEVEHAAFDRAAGRWHVRTRGGERFSARALVLGNGALHLPAYPDLPGLETFAGKTFHSARWDHDYDLSQKTVAVIGTGASAIQFVPQIAPVVRRLHLFQRTPAWIVPKPDHAIGELARRVYARVPALQRLVRSGLYWQHEARALAFLRPRLMRLVEPLARRHLQQQVGDPQLRARLAPDYRMGCKRVLISNDFYPALTRPNVELVTDAIERVEPTGVRTRDGVLREVDAIVLGTGFRATDYLSAIEIVGADGQELNERWRGAPETYLGITVSGFPNLYLLMGPGTGLGHNSMIFMIEAQVRYALQCITTLRDRNLRALDVRPEVQSAFASELYEQLGRTVWSSGCKSWYQTADGRAAALWPGFTVSYWLRTRQLDLRDYQPVA</sequence>
<dbReference type="PANTHER" id="PTHR42877:SF4">
    <property type="entry name" value="FAD_NAD(P)-BINDING DOMAIN-CONTAINING PROTEIN-RELATED"/>
    <property type="match status" value="1"/>
</dbReference>
<accession>A0A9X3ERZ8</accession>
<dbReference type="InterPro" id="IPR051209">
    <property type="entry name" value="FAD-bind_Monooxygenase_sf"/>
</dbReference>
<dbReference type="AlphaFoldDB" id="A0A9X3ERZ8"/>
<keyword evidence="2" id="KW-1185">Reference proteome</keyword>
<comment type="caution">
    <text evidence="1">The sequence shown here is derived from an EMBL/GenBank/DDBJ whole genome shotgun (WGS) entry which is preliminary data.</text>
</comment>